<reference evidence="2 3" key="1">
    <citation type="submission" date="2024-09" db="EMBL/GenBank/DDBJ databases">
        <authorList>
            <person name="Sun Q."/>
            <person name="Mori K."/>
        </authorList>
    </citation>
    <scope>NUCLEOTIDE SEQUENCE [LARGE SCALE GENOMIC DNA]</scope>
    <source>
        <strain evidence="2 3">CCM 7957</strain>
    </source>
</reference>
<dbReference type="Pfam" id="PF03358">
    <property type="entry name" value="FMN_red"/>
    <property type="match status" value="1"/>
</dbReference>
<protein>
    <submittedName>
        <fullName evidence="2">NAD(P)H-dependent oxidoreductase</fullName>
        <ecNumber evidence="2">1.-.-.-</ecNumber>
    </submittedName>
</protein>
<proteinExistence type="predicted"/>
<name>A0ABV6H674_9ACTN</name>
<dbReference type="PROSITE" id="PS50902">
    <property type="entry name" value="FLAVODOXIN_LIKE"/>
    <property type="match status" value="1"/>
</dbReference>
<dbReference type="InterPro" id="IPR029039">
    <property type="entry name" value="Flavoprotein-like_sf"/>
</dbReference>
<dbReference type="PANTHER" id="PTHR30543">
    <property type="entry name" value="CHROMATE REDUCTASE"/>
    <property type="match status" value="1"/>
</dbReference>
<sequence length="185" mass="19152">MSSASRTVVVLVGSLRRESINRRIARLVAEQAADGVDVQIIEGLDSLPFYNEDLDVEGVRGAGVDALRARVADADAVLLVTPEYNGGLPAVLKNAIDWLSRPFGESALSGKQVGVIGSALGRYAGTWSRQDARKAVGIAGAVVVEAVEVGIAAGEVEAGETGDARLAEQVVGVLDTLMGELVGAR</sequence>
<dbReference type="InterPro" id="IPR050712">
    <property type="entry name" value="NAD(P)H-dep_reductase"/>
</dbReference>
<dbReference type="InterPro" id="IPR005025">
    <property type="entry name" value="FMN_Rdtase-like_dom"/>
</dbReference>
<dbReference type="InterPro" id="IPR008254">
    <property type="entry name" value="Flavodoxin/NO_synth"/>
</dbReference>
<organism evidence="2 3">
    <name type="scientific">Gordonia phosphorivorans</name>
    <dbReference type="NCBI Taxonomy" id="1056982"/>
    <lineage>
        <taxon>Bacteria</taxon>
        <taxon>Bacillati</taxon>
        <taxon>Actinomycetota</taxon>
        <taxon>Actinomycetes</taxon>
        <taxon>Mycobacteriales</taxon>
        <taxon>Gordoniaceae</taxon>
        <taxon>Gordonia</taxon>
    </lineage>
</organism>
<dbReference type="EMBL" id="JBHLWV010000013">
    <property type="protein sequence ID" value="MFC0314246.1"/>
    <property type="molecule type" value="Genomic_DNA"/>
</dbReference>
<keyword evidence="3" id="KW-1185">Reference proteome</keyword>
<dbReference type="SUPFAM" id="SSF52218">
    <property type="entry name" value="Flavoproteins"/>
    <property type="match status" value="1"/>
</dbReference>
<comment type="caution">
    <text evidence="2">The sequence shown here is derived from an EMBL/GenBank/DDBJ whole genome shotgun (WGS) entry which is preliminary data.</text>
</comment>
<evidence type="ECO:0000259" key="1">
    <source>
        <dbReference type="PROSITE" id="PS50902"/>
    </source>
</evidence>
<dbReference type="EC" id="1.-.-.-" evidence="2"/>
<gene>
    <name evidence="2" type="ORF">ACFFJD_05180</name>
</gene>
<feature type="domain" description="Flavodoxin-like" evidence="1">
    <location>
        <begin position="10"/>
        <end position="185"/>
    </location>
</feature>
<dbReference type="PANTHER" id="PTHR30543:SF21">
    <property type="entry name" value="NAD(P)H-DEPENDENT FMN REDUCTASE LOT6"/>
    <property type="match status" value="1"/>
</dbReference>
<evidence type="ECO:0000313" key="2">
    <source>
        <dbReference type="EMBL" id="MFC0314246.1"/>
    </source>
</evidence>
<dbReference type="RefSeq" id="WP_382361851.1">
    <property type="nucleotide sequence ID" value="NZ_JBHLWV010000013.1"/>
</dbReference>
<accession>A0ABV6H674</accession>
<evidence type="ECO:0000313" key="3">
    <source>
        <dbReference type="Proteomes" id="UP001589783"/>
    </source>
</evidence>
<dbReference type="Proteomes" id="UP001589783">
    <property type="component" value="Unassembled WGS sequence"/>
</dbReference>
<dbReference type="GO" id="GO:0016491">
    <property type="term" value="F:oxidoreductase activity"/>
    <property type="evidence" value="ECO:0007669"/>
    <property type="project" value="UniProtKB-KW"/>
</dbReference>
<keyword evidence="2" id="KW-0560">Oxidoreductase</keyword>
<dbReference type="Gene3D" id="3.40.50.360">
    <property type="match status" value="1"/>
</dbReference>